<comment type="caution">
    <text evidence="2">The sequence shown here is derived from an EMBL/GenBank/DDBJ whole genome shotgun (WGS) entry which is preliminary data.</text>
</comment>
<feature type="transmembrane region" description="Helical" evidence="1">
    <location>
        <begin position="54"/>
        <end position="76"/>
    </location>
</feature>
<dbReference type="Proteomes" id="UP000690515">
    <property type="component" value="Unassembled WGS sequence"/>
</dbReference>
<protein>
    <submittedName>
        <fullName evidence="2">Archaeosortase/exosortase family protein</fullName>
    </submittedName>
</protein>
<gene>
    <name evidence="2" type="ORF">KCG35_15090</name>
</gene>
<keyword evidence="1" id="KW-0472">Membrane</keyword>
<keyword evidence="3" id="KW-1185">Reference proteome</keyword>
<proteinExistence type="predicted"/>
<accession>A0ABS5ZEI9</accession>
<feature type="transmembrane region" description="Helical" evidence="1">
    <location>
        <begin position="112"/>
        <end position="132"/>
    </location>
</feature>
<evidence type="ECO:0000313" key="3">
    <source>
        <dbReference type="Proteomes" id="UP000690515"/>
    </source>
</evidence>
<feature type="transmembrane region" description="Helical" evidence="1">
    <location>
        <begin position="144"/>
        <end position="163"/>
    </location>
</feature>
<feature type="transmembrane region" description="Helical" evidence="1">
    <location>
        <begin position="215"/>
        <end position="241"/>
    </location>
</feature>
<keyword evidence="1" id="KW-1133">Transmembrane helix</keyword>
<dbReference type="InterPro" id="IPR019127">
    <property type="entry name" value="Exosortase"/>
</dbReference>
<dbReference type="RefSeq" id="WP_215820619.1">
    <property type="nucleotide sequence ID" value="NZ_JAGSOY010000037.1"/>
</dbReference>
<name>A0ABS5ZEI9_9GAMM</name>
<evidence type="ECO:0000313" key="2">
    <source>
        <dbReference type="EMBL" id="MBU2712390.1"/>
    </source>
</evidence>
<dbReference type="EMBL" id="JAGSOY010000037">
    <property type="protein sequence ID" value="MBU2712390.1"/>
    <property type="molecule type" value="Genomic_DNA"/>
</dbReference>
<sequence>MSIEHNHSIGTTLSKDQLVSKPLFVNYCYSIILITLVITLFSSTFVWIGKQLLSAHNVFHIIISLILCLIVVKSVIDNKIKLSSLFFFRKRPLFVLSVGCLGYLINEHFISINIFSAVWVMIAAYGLLGFYIQPAVWTKVLLPLVLLILLLPFEGYLDIYLGFPLRLLSVEWVESLMSGVGIDVAADKAVMMVENKYSLVDLSCSGLKGLWAGTIFYVLLTWIDNKAITWRWFILLVIFLFI</sequence>
<keyword evidence="1" id="KW-0812">Transmembrane</keyword>
<reference evidence="2 3" key="1">
    <citation type="submission" date="2021-04" db="EMBL/GenBank/DDBJ databases">
        <authorList>
            <person name="Pira H."/>
            <person name="Risdian C."/>
            <person name="Wink J."/>
        </authorList>
    </citation>
    <scope>NUCLEOTIDE SEQUENCE [LARGE SCALE GENOMIC DNA]</scope>
    <source>
        <strain evidence="2 3">WH53</strain>
    </source>
</reference>
<feature type="transmembrane region" description="Helical" evidence="1">
    <location>
        <begin position="88"/>
        <end position="106"/>
    </location>
</feature>
<organism evidence="2 3">
    <name type="scientific">Zooshikella harenae</name>
    <dbReference type="NCBI Taxonomy" id="2827238"/>
    <lineage>
        <taxon>Bacteria</taxon>
        <taxon>Pseudomonadati</taxon>
        <taxon>Pseudomonadota</taxon>
        <taxon>Gammaproteobacteria</taxon>
        <taxon>Oceanospirillales</taxon>
        <taxon>Zooshikellaceae</taxon>
        <taxon>Zooshikella</taxon>
    </lineage>
</organism>
<feature type="transmembrane region" description="Helical" evidence="1">
    <location>
        <begin position="24"/>
        <end position="48"/>
    </location>
</feature>
<dbReference type="Pfam" id="PF09721">
    <property type="entry name" value="Exosortase_EpsH"/>
    <property type="match status" value="1"/>
</dbReference>
<evidence type="ECO:0000256" key="1">
    <source>
        <dbReference type="SAM" id="Phobius"/>
    </source>
</evidence>